<dbReference type="GO" id="GO:0008270">
    <property type="term" value="F:zinc ion binding"/>
    <property type="evidence" value="ECO:0007669"/>
    <property type="project" value="UniProtKB-KW"/>
</dbReference>
<dbReference type="InterPro" id="IPR040256">
    <property type="entry name" value="At4g02000-like"/>
</dbReference>
<evidence type="ECO:0000313" key="4">
    <source>
        <dbReference type="EMBL" id="MBA0566690.1"/>
    </source>
</evidence>
<organism evidence="4 5">
    <name type="scientific">Gossypium lobatum</name>
    <dbReference type="NCBI Taxonomy" id="34289"/>
    <lineage>
        <taxon>Eukaryota</taxon>
        <taxon>Viridiplantae</taxon>
        <taxon>Streptophyta</taxon>
        <taxon>Embryophyta</taxon>
        <taxon>Tracheophyta</taxon>
        <taxon>Spermatophyta</taxon>
        <taxon>Magnoliopsida</taxon>
        <taxon>eudicotyledons</taxon>
        <taxon>Gunneridae</taxon>
        <taxon>Pentapetalae</taxon>
        <taxon>rosids</taxon>
        <taxon>malvids</taxon>
        <taxon>Malvales</taxon>
        <taxon>Malvaceae</taxon>
        <taxon>Malvoideae</taxon>
        <taxon>Gossypium</taxon>
    </lineage>
</organism>
<dbReference type="InterPro" id="IPR025558">
    <property type="entry name" value="DUF4283"/>
</dbReference>
<comment type="caution">
    <text evidence="4">The sequence shown here is derived from an EMBL/GenBank/DDBJ whole genome shotgun (WGS) entry which is preliminary data.</text>
</comment>
<dbReference type="Proteomes" id="UP000593572">
    <property type="component" value="Unassembled WGS sequence"/>
</dbReference>
<reference evidence="4 5" key="1">
    <citation type="journal article" date="2019" name="Genome Biol. Evol.">
        <title>Insights into the evolution of the New World diploid cottons (Gossypium, subgenus Houzingenia) based on genome sequencing.</title>
        <authorList>
            <person name="Grover C.E."/>
            <person name="Arick M.A. 2nd"/>
            <person name="Thrash A."/>
            <person name="Conover J.L."/>
            <person name="Sanders W.S."/>
            <person name="Peterson D.G."/>
            <person name="Frelichowski J.E."/>
            <person name="Scheffler J.A."/>
            <person name="Scheffler B.E."/>
            <person name="Wendel J.F."/>
        </authorList>
    </citation>
    <scope>NUCLEOTIDE SEQUENCE [LARGE SCALE GENOMIC DNA]</scope>
    <source>
        <strain evidence="4">157</strain>
        <tissue evidence="4">Leaf</tissue>
    </source>
</reference>
<keyword evidence="1" id="KW-0862">Zinc</keyword>
<feature type="region of interest" description="Disordered" evidence="2">
    <location>
        <begin position="305"/>
        <end position="324"/>
    </location>
</feature>
<accession>A0A7J8MQ51</accession>
<dbReference type="AlphaFoldDB" id="A0A7J8MQ51"/>
<dbReference type="PANTHER" id="PTHR31286:SF173">
    <property type="entry name" value="DUF4283 DOMAIN-CONTAINING PROTEIN"/>
    <property type="match status" value="1"/>
</dbReference>
<name>A0A7J8MQ51_9ROSI</name>
<keyword evidence="1" id="KW-0479">Metal-binding</keyword>
<protein>
    <recommendedName>
        <fullName evidence="3">CCHC-type domain-containing protein</fullName>
    </recommendedName>
</protein>
<dbReference type="GO" id="GO:0003676">
    <property type="term" value="F:nucleic acid binding"/>
    <property type="evidence" value="ECO:0007669"/>
    <property type="project" value="InterPro"/>
</dbReference>
<sequence length="378" mass="41753">MVDGMPTIAFSERIKIILFKEVDLTIVLNLLGRNIGYSSLLNRILSLWKPAKSFHLKFQDIGDYNKVLTQGPWIIYGQYLTVQPWTREFNPLQPYPSVVLAWIRLPGLPRYLYNRKIIEAIGELIGKVVKLDFQTDNRTRGRFARLAVFIYLDKPLISQVMVDNTVQKLEYEALLTVCFSCGKYGHVKEFCPTVVVDQTRGQSANVVVEAQGDVGGRTDGDKRPEFGQWMLVERKARRGQHVHQASGAEKSGNDSFGSRFSVLNQVGDLGSDLKVANGDFSREKVRESGAVGDGGLKIRANIGVKKDSGPKFEPGRGSATGHGALLGPAKNISLARIPLTESMEVMAKLLSTQNSNQNVNDDSGAVGLTIHGDLVHQQ</sequence>
<dbReference type="InterPro" id="IPR001878">
    <property type="entry name" value="Znf_CCHC"/>
</dbReference>
<feature type="compositionally biased region" description="Basic and acidic residues" evidence="2">
    <location>
        <begin position="305"/>
        <end position="314"/>
    </location>
</feature>
<dbReference type="PANTHER" id="PTHR31286">
    <property type="entry name" value="GLYCINE-RICH CELL WALL STRUCTURAL PROTEIN 1.8-LIKE"/>
    <property type="match status" value="1"/>
</dbReference>
<gene>
    <name evidence="4" type="ORF">Golob_011484</name>
</gene>
<dbReference type="EMBL" id="JABEZX010000009">
    <property type="protein sequence ID" value="MBA0566690.1"/>
    <property type="molecule type" value="Genomic_DNA"/>
</dbReference>
<keyword evidence="5" id="KW-1185">Reference proteome</keyword>
<keyword evidence="1" id="KW-0863">Zinc-finger</keyword>
<evidence type="ECO:0000256" key="1">
    <source>
        <dbReference type="PROSITE-ProRule" id="PRU00047"/>
    </source>
</evidence>
<dbReference type="PROSITE" id="PS50158">
    <property type="entry name" value="ZF_CCHC"/>
    <property type="match status" value="1"/>
</dbReference>
<feature type="domain" description="CCHC-type" evidence="3">
    <location>
        <begin position="178"/>
        <end position="192"/>
    </location>
</feature>
<evidence type="ECO:0000256" key="2">
    <source>
        <dbReference type="SAM" id="MobiDB-lite"/>
    </source>
</evidence>
<proteinExistence type="predicted"/>
<dbReference type="Pfam" id="PF14111">
    <property type="entry name" value="DUF4283"/>
    <property type="match status" value="1"/>
</dbReference>
<evidence type="ECO:0000259" key="3">
    <source>
        <dbReference type="PROSITE" id="PS50158"/>
    </source>
</evidence>
<evidence type="ECO:0000313" key="5">
    <source>
        <dbReference type="Proteomes" id="UP000593572"/>
    </source>
</evidence>